<name>A0ABQ2Z9R4_9ACTN</name>
<dbReference type="EMBL" id="BMUT01000019">
    <property type="protein sequence ID" value="GGY07913.1"/>
    <property type="molecule type" value="Genomic_DNA"/>
</dbReference>
<reference evidence="2" key="1">
    <citation type="journal article" date="2019" name="Int. J. Syst. Evol. Microbiol.">
        <title>The Global Catalogue of Microorganisms (GCM) 10K type strain sequencing project: providing services to taxonomists for standard genome sequencing and annotation.</title>
        <authorList>
            <consortium name="The Broad Institute Genomics Platform"/>
            <consortium name="The Broad Institute Genome Sequencing Center for Infectious Disease"/>
            <person name="Wu L."/>
            <person name="Ma J."/>
        </authorList>
    </citation>
    <scope>NUCLEOTIDE SEQUENCE [LARGE SCALE GENOMIC DNA]</scope>
    <source>
        <strain evidence="2">JCM 4586</strain>
    </source>
</reference>
<gene>
    <name evidence="1" type="ORF">GCM10010324_63510</name>
</gene>
<evidence type="ECO:0000313" key="1">
    <source>
        <dbReference type="EMBL" id="GGY07913.1"/>
    </source>
</evidence>
<sequence>MAELRLPADRLEIPVELEIPPAAAVRVRPSGPPRTVHNIAIRPTAAALSGRAAVDIG</sequence>
<organism evidence="1 2">
    <name type="scientific">Streptomyces hiroshimensis</name>
    <dbReference type="NCBI Taxonomy" id="66424"/>
    <lineage>
        <taxon>Bacteria</taxon>
        <taxon>Bacillati</taxon>
        <taxon>Actinomycetota</taxon>
        <taxon>Actinomycetes</taxon>
        <taxon>Kitasatosporales</taxon>
        <taxon>Streptomycetaceae</taxon>
        <taxon>Streptomyces</taxon>
    </lineage>
</organism>
<comment type="caution">
    <text evidence="1">The sequence shown here is derived from an EMBL/GenBank/DDBJ whole genome shotgun (WGS) entry which is preliminary data.</text>
</comment>
<keyword evidence="2" id="KW-1185">Reference proteome</keyword>
<evidence type="ECO:0000313" key="2">
    <source>
        <dbReference type="Proteomes" id="UP000659223"/>
    </source>
</evidence>
<proteinExistence type="predicted"/>
<accession>A0ABQ2Z9R4</accession>
<protein>
    <submittedName>
        <fullName evidence="1">Uncharacterized protein</fullName>
    </submittedName>
</protein>
<dbReference type="Proteomes" id="UP000659223">
    <property type="component" value="Unassembled WGS sequence"/>
</dbReference>